<gene>
    <name evidence="3" type="ORF">CRM82_09880</name>
</gene>
<reference evidence="4" key="1">
    <citation type="submission" date="2017-09" db="EMBL/GenBank/DDBJ databases">
        <title>FDA dAtabase for Regulatory Grade micrObial Sequences (FDA-ARGOS): Supporting development and validation of Infectious Disease Dx tests.</title>
        <authorList>
            <person name="Minogue T."/>
            <person name="Wolcott M."/>
            <person name="Wasieloski L."/>
            <person name="Aguilar W."/>
            <person name="Moore D."/>
            <person name="Tallon L."/>
            <person name="Sadzewicz L."/>
            <person name="Ott S."/>
            <person name="Zhao X."/>
            <person name="Nagaraj S."/>
            <person name="Vavikolanu K."/>
            <person name="Aluvathingal J."/>
            <person name="Nadendla S."/>
            <person name="Sichtig H."/>
        </authorList>
    </citation>
    <scope>NUCLEOTIDE SEQUENCE [LARGE SCALE GENOMIC DNA]</scope>
    <source>
        <strain evidence="4">FDAARGOS_394</strain>
    </source>
</reference>
<dbReference type="OrthoDB" id="6195716at2"/>
<evidence type="ECO:0000256" key="1">
    <source>
        <dbReference type="SAM" id="MobiDB-lite"/>
    </source>
</evidence>
<dbReference type="Gene3D" id="1.10.10.10">
    <property type="entry name" value="Winged helix-like DNA-binding domain superfamily/Winged helix DNA-binding domain"/>
    <property type="match status" value="1"/>
</dbReference>
<dbReference type="PRINTS" id="PR00598">
    <property type="entry name" value="HTHMARR"/>
</dbReference>
<evidence type="ECO:0000313" key="4">
    <source>
        <dbReference type="Proteomes" id="UP000220246"/>
    </source>
</evidence>
<dbReference type="AlphaFoldDB" id="A0A2A7UU18"/>
<evidence type="ECO:0000313" key="3">
    <source>
        <dbReference type="EMBL" id="PEH88859.1"/>
    </source>
</evidence>
<dbReference type="GeneID" id="80800913"/>
<dbReference type="STRING" id="1219032.GCA_001515545_01730"/>
<dbReference type="InterPro" id="IPR036390">
    <property type="entry name" value="WH_DNA-bd_sf"/>
</dbReference>
<feature type="domain" description="HTH marR-type" evidence="2">
    <location>
        <begin position="33"/>
        <end position="165"/>
    </location>
</feature>
<sequence length="206" mass="22105">MSLSPDDPQAHGPEPGAVQPPAAFYRPGSYQPWESAGFLMRRVLSSVLQQADAQLAEHDLTYVQWLPLYKLLLNSDTRSTCLARDLGMDPASVTRALDRIEAKGLLRRERSTTDRRRVELVLTEQGRAVATQVPEVLCDVLNAHLAGFSDAECRQLVSMLQRMLLNGDALRGGAAAPVAPSASSSPSPAARPPSPPPAGAEATPES</sequence>
<dbReference type="SMART" id="SM00347">
    <property type="entry name" value="HTH_MARR"/>
    <property type="match status" value="1"/>
</dbReference>
<dbReference type="PANTHER" id="PTHR33164:SF43">
    <property type="entry name" value="HTH-TYPE TRANSCRIPTIONAL REPRESSOR YETL"/>
    <property type="match status" value="1"/>
</dbReference>
<dbReference type="PANTHER" id="PTHR33164">
    <property type="entry name" value="TRANSCRIPTIONAL REGULATOR, MARR FAMILY"/>
    <property type="match status" value="1"/>
</dbReference>
<dbReference type="RefSeq" id="WP_066535751.1">
    <property type="nucleotide sequence ID" value="NZ_PDEA01000001.1"/>
</dbReference>
<feature type="compositionally biased region" description="Low complexity" evidence="1">
    <location>
        <begin position="174"/>
        <end position="188"/>
    </location>
</feature>
<keyword evidence="4" id="KW-1185">Reference proteome</keyword>
<dbReference type="InterPro" id="IPR036388">
    <property type="entry name" value="WH-like_DNA-bd_sf"/>
</dbReference>
<dbReference type="Pfam" id="PF01047">
    <property type="entry name" value="MarR"/>
    <property type="match status" value="1"/>
</dbReference>
<feature type="compositionally biased region" description="Pro residues" evidence="1">
    <location>
        <begin position="189"/>
        <end position="198"/>
    </location>
</feature>
<evidence type="ECO:0000259" key="2">
    <source>
        <dbReference type="PROSITE" id="PS50995"/>
    </source>
</evidence>
<dbReference type="SUPFAM" id="SSF46785">
    <property type="entry name" value="Winged helix' DNA-binding domain"/>
    <property type="match status" value="1"/>
</dbReference>
<feature type="region of interest" description="Disordered" evidence="1">
    <location>
        <begin position="1"/>
        <end position="23"/>
    </location>
</feature>
<comment type="caution">
    <text evidence="3">The sequence shown here is derived from an EMBL/GenBank/DDBJ whole genome shotgun (WGS) entry which is preliminary data.</text>
</comment>
<accession>A0A2A7UU18</accession>
<organism evidence="3 4">
    <name type="scientific">Comamonas terrigena</name>
    <dbReference type="NCBI Taxonomy" id="32013"/>
    <lineage>
        <taxon>Bacteria</taxon>
        <taxon>Pseudomonadati</taxon>
        <taxon>Pseudomonadota</taxon>
        <taxon>Betaproteobacteria</taxon>
        <taxon>Burkholderiales</taxon>
        <taxon>Comamonadaceae</taxon>
        <taxon>Comamonas</taxon>
    </lineage>
</organism>
<dbReference type="GO" id="GO:0003700">
    <property type="term" value="F:DNA-binding transcription factor activity"/>
    <property type="evidence" value="ECO:0007669"/>
    <property type="project" value="InterPro"/>
</dbReference>
<dbReference type="GO" id="GO:0006950">
    <property type="term" value="P:response to stress"/>
    <property type="evidence" value="ECO:0007669"/>
    <property type="project" value="TreeGrafter"/>
</dbReference>
<dbReference type="PROSITE" id="PS50995">
    <property type="entry name" value="HTH_MARR_2"/>
    <property type="match status" value="1"/>
</dbReference>
<dbReference type="InterPro" id="IPR000835">
    <property type="entry name" value="HTH_MarR-typ"/>
</dbReference>
<name>A0A2A7UU18_COMTR</name>
<dbReference type="Proteomes" id="UP000220246">
    <property type="component" value="Unassembled WGS sequence"/>
</dbReference>
<dbReference type="InterPro" id="IPR039422">
    <property type="entry name" value="MarR/SlyA-like"/>
</dbReference>
<proteinExistence type="predicted"/>
<dbReference type="EMBL" id="PDEA01000001">
    <property type="protein sequence ID" value="PEH88859.1"/>
    <property type="molecule type" value="Genomic_DNA"/>
</dbReference>
<feature type="region of interest" description="Disordered" evidence="1">
    <location>
        <begin position="172"/>
        <end position="206"/>
    </location>
</feature>
<protein>
    <submittedName>
        <fullName evidence="3">MarR family transcriptional regulator</fullName>
    </submittedName>
</protein>